<name>D0LFG3_GORB4</name>
<geneLocation type="plasmid" evidence="2 3">
    <name>pGBRO01</name>
</geneLocation>
<dbReference type="Gene3D" id="1.20.1270.170">
    <property type="match status" value="1"/>
</dbReference>
<dbReference type="OrthoDB" id="4531749at2"/>
<dbReference type="Pfam" id="PF01636">
    <property type="entry name" value="APH"/>
    <property type="match status" value="1"/>
</dbReference>
<dbReference type="Gene3D" id="3.30.200.70">
    <property type="match status" value="1"/>
</dbReference>
<keyword evidence="2" id="KW-0614">Plasmid</keyword>
<dbReference type="EMBL" id="CP001803">
    <property type="protein sequence ID" value="ACY24012.1"/>
    <property type="molecule type" value="Genomic_DNA"/>
</dbReference>
<proteinExistence type="predicted"/>
<dbReference type="InterPro" id="IPR011009">
    <property type="entry name" value="Kinase-like_dom_sf"/>
</dbReference>
<organism evidence="2 3">
    <name type="scientific">Gordonia bronchialis (strain ATCC 25592 / DSM 43247 / BCRC 13721 / JCM 3198 / KCTC 3076 / NBRC 16047 / NCTC 10667)</name>
    <name type="common">Rhodococcus bronchialis</name>
    <dbReference type="NCBI Taxonomy" id="526226"/>
    <lineage>
        <taxon>Bacteria</taxon>
        <taxon>Bacillati</taxon>
        <taxon>Actinomycetota</taxon>
        <taxon>Actinomycetes</taxon>
        <taxon>Mycobacteriales</taxon>
        <taxon>Gordoniaceae</taxon>
        <taxon>Gordonia</taxon>
    </lineage>
</organism>
<dbReference type="RefSeq" id="WP_012836483.1">
    <property type="nucleotide sequence ID" value="NC_013442.1"/>
</dbReference>
<dbReference type="KEGG" id="gbr:Gbro_4899"/>
<protein>
    <submittedName>
        <fullName evidence="2">Aminoglycoside phosphotransferase</fullName>
    </submittedName>
</protein>
<sequence>MIATFTEVRERLNLPRDVRELARQSSHIVLGSDSTRLVYRVASDDASTPCMTQIGVLQSHYLAARMSAGGLNVVAPTSHHPLRPNGYIVSIYPMMEPMTGRGWMDSDPFILGAEMAKWADFDTVGMRRLNVPEYVRERIQTAYATTGTPTLLDAARLCDEELARLQVSYPWTELEQNTGCVHGDPHLGNLVRRVAGERPLFIDLDYVAAGPALFDLAIISMYQTRYNSEFPFAEIASGYASVAPNIDMDELFGLRMWKELSSQTQLLTRWSLEGIRGEFYSRATNGLGANWVNVIGTPVNSG</sequence>
<keyword evidence="3" id="KW-1185">Reference proteome</keyword>
<dbReference type="Gene3D" id="1.10.510.10">
    <property type="entry name" value="Transferase(Phosphotransferase) domain 1"/>
    <property type="match status" value="1"/>
</dbReference>
<dbReference type="AlphaFoldDB" id="D0LFG3"/>
<evidence type="ECO:0000313" key="3">
    <source>
        <dbReference type="Proteomes" id="UP000001219"/>
    </source>
</evidence>
<dbReference type="Proteomes" id="UP000001219">
    <property type="component" value="Plasmid pGBRO01"/>
</dbReference>
<dbReference type="HOGENOM" id="CLU_920584_0_0_11"/>
<reference evidence="2 3" key="1">
    <citation type="journal article" date="2010" name="Stand. Genomic Sci.">
        <title>Complete genome sequence of Gordonia bronchialis type strain (3410).</title>
        <authorList>
            <person name="Ivanova N."/>
            <person name="Sikorski J."/>
            <person name="Jando M."/>
            <person name="Lapidus A."/>
            <person name="Nolan M."/>
            <person name="Lucas S."/>
            <person name="Del Rio T.G."/>
            <person name="Tice H."/>
            <person name="Copeland A."/>
            <person name="Cheng J.F."/>
            <person name="Chen F."/>
            <person name="Bruce D."/>
            <person name="Goodwin L."/>
            <person name="Pitluck S."/>
            <person name="Mavromatis K."/>
            <person name="Ovchinnikova G."/>
            <person name="Pati A."/>
            <person name="Chen A."/>
            <person name="Palaniappan K."/>
            <person name="Land M."/>
            <person name="Hauser L."/>
            <person name="Chang Y.J."/>
            <person name="Jeffries C.D."/>
            <person name="Chain P."/>
            <person name="Saunders E."/>
            <person name="Han C."/>
            <person name="Detter J.C."/>
            <person name="Brettin T."/>
            <person name="Rohde M."/>
            <person name="Goker M."/>
            <person name="Bristow J."/>
            <person name="Eisen J.A."/>
            <person name="Markowitz V."/>
            <person name="Hugenholtz P."/>
            <person name="Klenk H.P."/>
            <person name="Kyrpides N.C."/>
        </authorList>
    </citation>
    <scope>NUCLEOTIDE SEQUENCE [LARGE SCALE GENOMIC DNA]</scope>
    <source>
        <strain evidence="3">ATCC 25592 / DSM 43247 / BCRC 13721 / JCM 3198 / KCTC 3076 / NBRC 16047 / NCTC 10667</strain>
        <plasmid evidence="3">pGBRO01</plasmid>
    </source>
</reference>
<dbReference type="SUPFAM" id="SSF56112">
    <property type="entry name" value="Protein kinase-like (PK-like)"/>
    <property type="match status" value="1"/>
</dbReference>
<evidence type="ECO:0000259" key="1">
    <source>
        <dbReference type="Pfam" id="PF01636"/>
    </source>
</evidence>
<evidence type="ECO:0000313" key="2">
    <source>
        <dbReference type="EMBL" id="ACY24012.1"/>
    </source>
</evidence>
<gene>
    <name evidence="2" type="ORF">Gbro_4899</name>
</gene>
<dbReference type="InterPro" id="IPR002575">
    <property type="entry name" value="Aminoglycoside_PTrfase"/>
</dbReference>
<accession>D0LFG3</accession>
<feature type="domain" description="Aminoglycoside phosphotransferase" evidence="1">
    <location>
        <begin position="130"/>
        <end position="230"/>
    </location>
</feature>